<organism evidence="3 4">
    <name type="scientific">Eimeria brunetti</name>
    <dbReference type="NCBI Taxonomy" id="51314"/>
    <lineage>
        <taxon>Eukaryota</taxon>
        <taxon>Sar</taxon>
        <taxon>Alveolata</taxon>
        <taxon>Apicomplexa</taxon>
        <taxon>Conoidasida</taxon>
        <taxon>Coccidia</taxon>
        <taxon>Eucoccidiorida</taxon>
        <taxon>Eimeriorina</taxon>
        <taxon>Eimeriidae</taxon>
        <taxon>Eimeria</taxon>
    </lineage>
</organism>
<sequence length="155" mass="18272">MCEEGLTRDFLSNTSECKKCRAGWMIALIALALLAGLLIFFGILSVALDCEAEERLQVVTDVVVAQRICFTPALKQLLVYLTIWSSYGLQGYGKEDHYFLLLGKLQQQQQQQQQQEQQQQEQQQREQQQREQQQREQQQQERHRQLQQEQKQYSH</sequence>
<dbReference type="Proteomes" id="UP000030750">
    <property type="component" value="Unassembled WGS sequence"/>
</dbReference>
<dbReference type="OrthoDB" id="354394at2759"/>
<feature type="region of interest" description="Disordered" evidence="1">
    <location>
        <begin position="116"/>
        <end position="155"/>
    </location>
</feature>
<feature type="compositionally biased region" description="Basic and acidic residues" evidence="1">
    <location>
        <begin position="123"/>
        <end position="146"/>
    </location>
</feature>
<protein>
    <submittedName>
        <fullName evidence="3">Uncharacterized protein</fullName>
    </submittedName>
</protein>
<evidence type="ECO:0000256" key="1">
    <source>
        <dbReference type="SAM" id="MobiDB-lite"/>
    </source>
</evidence>
<proteinExistence type="predicted"/>
<evidence type="ECO:0000313" key="4">
    <source>
        <dbReference type="Proteomes" id="UP000030750"/>
    </source>
</evidence>
<name>U6LZK4_9EIME</name>
<accession>U6LZK4</accession>
<keyword evidence="4" id="KW-1185">Reference proteome</keyword>
<dbReference type="VEuPathDB" id="ToxoDB:EBH_0061110"/>
<dbReference type="AlphaFoldDB" id="U6LZK4"/>
<evidence type="ECO:0000313" key="3">
    <source>
        <dbReference type="EMBL" id="CDJ53999.1"/>
    </source>
</evidence>
<reference evidence="3" key="2">
    <citation type="submission" date="2013-10" db="EMBL/GenBank/DDBJ databases">
        <authorList>
            <person name="Aslett M."/>
        </authorList>
    </citation>
    <scope>NUCLEOTIDE SEQUENCE [LARGE SCALE GENOMIC DNA]</scope>
    <source>
        <strain evidence="3">Houghton</strain>
    </source>
</reference>
<feature type="transmembrane region" description="Helical" evidence="2">
    <location>
        <begin position="24"/>
        <end position="48"/>
    </location>
</feature>
<keyword evidence="2" id="KW-0472">Membrane</keyword>
<keyword evidence="2" id="KW-1133">Transmembrane helix</keyword>
<gene>
    <name evidence="3" type="ORF">EBH_0061110</name>
</gene>
<evidence type="ECO:0000256" key="2">
    <source>
        <dbReference type="SAM" id="Phobius"/>
    </source>
</evidence>
<dbReference type="EMBL" id="HG713464">
    <property type="protein sequence ID" value="CDJ53999.1"/>
    <property type="molecule type" value="Genomic_DNA"/>
</dbReference>
<reference evidence="3" key="1">
    <citation type="submission" date="2013-10" db="EMBL/GenBank/DDBJ databases">
        <title>Genomic analysis of the causative agents of coccidiosis in chickens.</title>
        <authorList>
            <person name="Reid A.J."/>
            <person name="Blake D."/>
            <person name="Billington K."/>
            <person name="Browne H."/>
            <person name="Dunn M."/>
            <person name="Hung S."/>
            <person name="Kawahara F."/>
            <person name="Miranda-Saavedra D."/>
            <person name="Mourier T."/>
            <person name="Nagra H."/>
            <person name="Otto T.D."/>
            <person name="Rawlings N."/>
            <person name="Sanchez A."/>
            <person name="Sanders M."/>
            <person name="Subramaniam C."/>
            <person name="Tay Y."/>
            <person name="Dear P."/>
            <person name="Doerig C."/>
            <person name="Gruber A."/>
            <person name="Parkinson J."/>
            <person name="Shirley M."/>
            <person name="Wan K.L."/>
            <person name="Berriman M."/>
            <person name="Tomley F."/>
            <person name="Pain A."/>
        </authorList>
    </citation>
    <scope>NUCLEOTIDE SEQUENCE [LARGE SCALE GENOMIC DNA]</scope>
    <source>
        <strain evidence="3">Houghton</strain>
    </source>
</reference>
<keyword evidence="2" id="KW-0812">Transmembrane</keyword>